<proteinExistence type="predicted"/>
<feature type="region of interest" description="Disordered" evidence="1">
    <location>
        <begin position="1"/>
        <end position="32"/>
    </location>
</feature>
<dbReference type="Proteomes" id="UP000002009">
    <property type="component" value="Chromosome 13"/>
</dbReference>
<evidence type="ECO:0000313" key="3">
    <source>
        <dbReference type="EMBL" id="ACO66976.1"/>
    </source>
</evidence>
<accession>C1EG80</accession>
<evidence type="ECO:0000256" key="1">
    <source>
        <dbReference type="SAM" id="MobiDB-lite"/>
    </source>
</evidence>
<feature type="transmembrane region" description="Helical" evidence="2">
    <location>
        <begin position="1442"/>
        <end position="1462"/>
    </location>
</feature>
<feature type="transmembrane region" description="Helical" evidence="2">
    <location>
        <begin position="1508"/>
        <end position="1526"/>
    </location>
</feature>
<organism evidence="3 4">
    <name type="scientific">Micromonas commoda (strain RCC299 / NOUM17 / CCMP2709)</name>
    <name type="common">Picoplanktonic green alga</name>
    <dbReference type="NCBI Taxonomy" id="296587"/>
    <lineage>
        <taxon>Eukaryota</taxon>
        <taxon>Viridiplantae</taxon>
        <taxon>Chlorophyta</taxon>
        <taxon>Mamiellophyceae</taxon>
        <taxon>Mamiellales</taxon>
        <taxon>Mamiellaceae</taxon>
        <taxon>Micromonas</taxon>
    </lineage>
</organism>
<feature type="transmembrane region" description="Helical" evidence="2">
    <location>
        <begin position="1573"/>
        <end position="1592"/>
    </location>
</feature>
<keyword evidence="2" id="KW-1133">Transmembrane helix</keyword>
<dbReference type="InParanoid" id="C1EG80"/>
<keyword evidence="2" id="KW-0812">Transmembrane</keyword>
<keyword evidence="4" id="KW-1185">Reference proteome</keyword>
<feature type="compositionally biased region" description="Low complexity" evidence="1">
    <location>
        <begin position="991"/>
        <end position="1002"/>
    </location>
</feature>
<reference evidence="3 4" key="1">
    <citation type="journal article" date="2009" name="Science">
        <title>Green evolution and dynamic adaptations revealed by genomes of the marine picoeukaryotes Micromonas.</title>
        <authorList>
            <person name="Worden A.Z."/>
            <person name="Lee J.H."/>
            <person name="Mock T."/>
            <person name="Rouze P."/>
            <person name="Simmons M.P."/>
            <person name="Aerts A.L."/>
            <person name="Allen A.E."/>
            <person name="Cuvelier M.L."/>
            <person name="Derelle E."/>
            <person name="Everett M.V."/>
            <person name="Foulon E."/>
            <person name="Grimwood J."/>
            <person name="Gundlach H."/>
            <person name="Henrissat B."/>
            <person name="Napoli C."/>
            <person name="McDonald S.M."/>
            <person name="Parker M.S."/>
            <person name="Rombauts S."/>
            <person name="Salamov A."/>
            <person name="Von Dassow P."/>
            <person name="Badger J.H."/>
            <person name="Coutinho P.M."/>
            <person name="Demir E."/>
            <person name="Dubchak I."/>
            <person name="Gentemann C."/>
            <person name="Eikrem W."/>
            <person name="Gready J.E."/>
            <person name="John U."/>
            <person name="Lanier W."/>
            <person name="Lindquist E.A."/>
            <person name="Lucas S."/>
            <person name="Mayer K.F."/>
            <person name="Moreau H."/>
            <person name="Not F."/>
            <person name="Otillar R."/>
            <person name="Panaud O."/>
            <person name="Pangilinan J."/>
            <person name="Paulsen I."/>
            <person name="Piegu B."/>
            <person name="Poliakov A."/>
            <person name="Robbens S."/>
            <person name="Schmutz J."/>
            <person name="Toulza E."/>
            <person name="Wyss T."/>
            <person name="Zelensky A."/>
            <person name="Zhou K."/>
            <person name="Armbrust E.V."/>
            <person name="Bhattacharya D."/>
            <person name="Goodenough U.W."/>
            <person name="Van de Peer Y."/>
            <person name="Grigoriev I.V."/>
        </authorList>
    </citation>
    <scope>NUCLEOTIDE SEQUENCE [LARGE SCALE GENOMIC DNA]</scope>
    <source>
        <strain evidence="4">RCC299 / NOUM17</strain>
    </source>
</reference>
<evidence type="ECO:0000256" key="2">
    <source>
        <dbReference type="SAM" id="Phobius"/>
    </source>
</evidence>
<sequence length="1621" mass="173967">MAGYSPTMEADRRVHKGSHHQIDAIGRTTDRSKPPAKLKKIVYWLWILAIFYLEQKIVIKQGTLLQPYEDRVIGNDFLWKTKILHVVLHVIIDGMTLINLNALAPQWGVKYPNGPRRAPVLRMSEETALTIRHVLKLVLRIPVLNAAILGARAGCHHGYTLIQAMTMSISPTVFGVLLAIESNLWLTCVGVTNVVFMVFTALQLPTAYGYDDDLRRMYLSTEENSADKLLRIGAPAVFVAPFIVNVIVRNEFVSNYASAYLRLNQRILLGSNRTTKDAGVSLSRLQRSVVFAVGIASIANVNAVHNVFFSSVTRAGVSVETIAAAVTQFLLPCYLTMRHLSSAGKRGQGGFLRAAVYTRATLTMSFAALSAVFLDVCKYAAETTSDLDVWRVWLPQWLFVVACSHVAVPAPDAARAFAGVLADFAAARVVFLYLAPAGTPEPDQKTQIYALAAMYIAALHLFDVTSFLFETVASWLKVQAEKPSTPARASVASDPLGSYNLPPGHWKMEDYEIDPVKFKLVSKRSARGSEGKGYNLGPMRYHEGTPPKGGVLSTVEENEADGVAESAHTQTCRALGCDKVVNTSNSVTAGLKLCSDHLMSQTPFSTTGSQSMFCLSCRRVHSPPRCETCRITRGDHAETLDTSFAGDQPGDKPSSPEEFQNVESMTMYFKTNEGPVGAVSRFRGVVDDFGAQMRGSMLHAEVAARPGCTLLTVDVLARHDDDAESFVDGVNRDGDDFDDDGISRSLDAHAADSIDKLRSIGATHGLEGNLAFIVGHPVKGRSRTHRMQFGAGGAVRQSTPLSSAADAVHDPVFSPQLIEAIRRSHDPSMRMPVIRSDRYDCIDLPRAPEGYAYTLRCHGRYVPLLAGAAVELSPHHADHDRAIPAGHEMFRITPNNVEGLGFIELVTHDATAYTGRAGAGHEHGAGQLSNFVDPVMCIPVFITPDAILASELSRTIGRFAQLGDSPALFNLGVALNAPRDAPPPPAGGSWGSDCSGDSSGGDTANRRRLEEVCFHAATACAALGWAAAASRVITARDPVPCATDSPPRDAVPVGYSHGHPLAGQFPFTAAMSEGPDTSDNSDREVNRYTSTEPSDMDVYEDDAYFGSNRSVHGGTAGSHLIATMNTNAGIATLLRAACTSGDSNTVNAVIAAIIRHRGAAAVGALVNLGDNVVSGRGWTPLHACAFAMAQAACGGVHPSSSEGGIHRRVLRGVFGDVARQTAINEAVSAALSALVVSTNPLAWVTGNAGMVVGTPAEVSCSPPDNVAYAYQAHSMQSRRQRHAMKTASDKVVDVLASAVVLACDWLHRSLAAPASNPNDAENAARILSCEREHFQAALTLAANEYDGSTVYTIASALLLGTSSHLWEPMRRRVRDETLQGALGHTEAREWVLAGAPREGFAPPKVSVVVSGRHGVKSLPWIDLPVVLLVTTLHVATNRLGDVIWMSYATFAAMIVAAVVTSPPITPRRIYLRSHALINGAVRLLYAVLHPGLEAFMPSSYISRTRTTVRLMCICVHYVLQSLYAPVGMALEPVVMGAQALMFPGWGLAAKYVAAHTAGDAAQLAQLDTVTAELIVFVVAACASAYVASSSFSEHVARSVVDKQYLMEILSARRRGADARSA</sequence>
<dbReference type="KEGG" id="mis:MICPUN_103764"/>
<protein>
    <submittedName>
        <fullName evidence="3">Uncharacterized protein</fullName>
    </submittedName>
</protein>
<dbReference type="EMBL" id="CP001331">
    <property type="protein sequence ID" value="ACO66976.1"/>
    <property type="molecule type" value="Genomic_DNA"/>
</dbReference>
<keyword evidence="2" id="KW-0472">Membrane</keyword>
<dbReference type="OrthoDB" id="10678733at2759"/>
<dbReference type="RefSeq" id="XP_002505718.1">
    <property type="nucleotide sequence ID" value="XM_002505672.1"/>
</dbReference>
<dbReference type="GeneID" id="8248403"/>
<gene>
    <name evidence="3" type="ORF">MICPUN_103764</name>
</gene>
<feature type="region of interest" description="Disordered" evidence="1">
    <location>
        <begin position="1069"/>
        <end position="1093"/>
    </location>
</feature>
<name>C1EG80_MICCC</name>
<feature type="region of interest" description="Disordered" evidence="1">
    <location>
        <begin position="979"/>
        <end position="1003"/>
    </location>
</feature>
<evidence type="ECO:0000313" key="4">
    <source>
        <dbReference type="Proteomes" id="UP000002009"/>
    </source>
</evidence>